<evidence type="ECO:0000259" key="2">
    <source>
        <dbReference type="Pfam" id="PF13676"/>
    </source>
</evidence>
<dbReference type="InterPro" id="IPR035897">
    <property type="entry name" value="Toll_tir_struct_dom_sf"/>
</dbReference>
<keyword evidence="4" id="KW-1185">Reference proteome</keyword>
<evidence type="ECO:0000313" key="4">
    <source>
        <dbReference type="Proteomes" id="UP000037251"/>
    </source>
</evidence>
<sequence length="220" mass="25553">MLEDPRRGEPRSSVQQPYGFLSYGRTPHVPESDRPPDDRLIRFHSKLTDDLMELTDLDAKIPAVYLDRRIPLGSAWEDELKRRLARCQVLVPVLSRRLFTSEWCALEWECFQRRQQLHRERGTFTRNAIVPVLWNPLRPDEIPRPYSDLQYTHQDFGDDYPTVGLLGLQTHGRHKTFNKVVYQLAQKIVEVAVSARLEPCDPSVFDDLFDSLNGSAGEEH</sequence>
<dbReference type="SUPFAM" id="SSF52200">
    <property type="entry name" value="Toll/Interleukin receptor TIR domain"/>
    <property type="match status" value="1"/>
</dbReference>
<feature type="region of interest" description="Disordered" evidence="1">
    <location>
        <begin position="1"/>
        <end position="37"/>
    </location>
</feature>
<dbReference type="PATRIC" id="fig|67356.5.peg.7279"/>
<dbReference type="GO" id="GO:0007165">
    <property type="term" value="P:signal transduction"/>
    <property type="evidence" value="ECO:0007669"/>
    <property type="project" value="InterPro"/>
</dbReference>
<proteinExistence type="predicted"/>
<dbReference type="InterPro" id="IPR047603">
    <property type="entry name" value="FxsC_N"/>
</dbReference>
<dbReference type="Gene3D" id="3.40.50.10140">
    <property type="entry name" value="Toll/interleukin-1 receptor homology (TIR) domain"/>
    <property type="match status" value="1"/>
</dbReference>
<dbReference type="OrthoDB" id="9150238at2"/>
<dbReference type="Proteomes" id="UP000037251">
    <property type="component" value="Unassembled WGS sequence"/>
</dbReference>
<feature type="compositionally biased region" description="Basic and acidic residues" evidence="1">
    <location>
        <begin position="1"/>
        <end position="10"/>
    </location>
</feature>
<dbReference type="Pfam" id="PF13676">
    <property type="entry name" value="TIR_2"/>
    <property type="match status" value="1"/>
</dbReference>
<dbReference type="RefSeq" id="WP_051870001.1">
    <property type="nucleotide sequence ID" value="NZ_KL575606.1"/>
</dbReference>
<protein>
    <recommendedName>
        <fullName evidence="2">TIR domain-containing protein</fullName>
    </recommendedName>
</protein>
<dbReference type="STRING" id="67356.AQJ84_00460"/>
<name>A0A0L8KXD9_9ACTN</name>
<dbReference type="EMBL" id="LGUS01000210">
    <property type="protein sequence ID" value="KOG30562.1"/>
    <property type="molecule type" value="Genomic_DNA"/>
</dbReference>
<organism evidence="3 4">
    <name type="scientific">Streptomyces resistomycificus</name>
    <dbReference type="NCBI Taxonomy" id="67356"/>
    <lineage>
        <taxon>Bacteria</taxon>
        <taxon>Bacillati</taxon>
        <taxon>Actinomycetota</taxon>
        <taxon>Actinomycetes</taxon>
        <taxon>Kitasatosporales</taxon>
        <taxon>Streptomycetaceae</taxon>
        <taxon>Streptomyces</taxon>
        <taxon>Streptomyces aurantiacus group</taxon>
    </lineage>
</organism>
<gene>
    <name evidence="3" type="ORF">ADK37_34020</name>
</gene>
<dbReference type="AlphaFoldDB" id="A0A0L8KXD9"/>
<comment type="caution">
    <text evidence="3">The sequence shown here is derived from an EMBL/GenBank/DDBJ whole genome shotgun (WGS) entry which is preliminary data.</text>
</comment>
<evidence type="ECO:0000256" key="1">
    <source>
        <dbReference type="SAM" id="MobiDB-lite"/>
    </source>
</evidence>
<reference evidence="4" key="1">
    <citation type="submission" date="2015-07" db="EMBL/GenBank/DDBJ databases">
        <authorList>
            <person name="Ju K.-S."/>
            <person name="Doroghazi J.R."/>
            <person name="Metcalf W.W."/>
        </authorList>
    </citation>
    <scope>NUCLEOTIDE SEQUENCE [LARGE SCALE GENOMIC DNA]</scope>
    <source>
        <strain evidence="4">NRRL 2290</strain>
    </source>
</reference>
<accession>A0A0L8KXD9</accession>
<dbReference type="eggNOG" id="ENOG5032R1N">
    <property type="taxonomic scope" value="Bacteria"/>
</dbReference>
<evidence type="ECO:0000313" key="3">
    <source>
        <dbReference type="EMBL" id="KOG30562.1"/>
    </source>
</evidence>
<feature type="compositionally biased region" description="Basic and acidic residues" evidence="1">
    <location>
        <begin position="28"/>
        <end position="37"/>
    </location>
</feature>
<dbReference type="NCBIfam" id="NF040588">
    <property type="entry name" value="FxsC_Nterm"/>
    <property type="match status" value="1"/>
</dbReference>
<feature type="domain" description="TIR" evidence="2">
    <location>
        <begin position="61"/>
        <end position="152"/>
    </location>
</feature>
<dbReference type="InterPro" id="IPR000157">
    <property type="entry name" value="TIR_dom"/>
</dbReference>